<evidence type="ECO:0000256" key="4">
    <source>
        <dbReference type="SAM" id="Coils"/>
    </source>
</evidence>
<feature type="compositionally biased region" description="Basic and acidic residues" evidence="5">
    <location>
        <begin position="340"/>
        <end position="356"/>
    </location>
</feature>
<reference evidence="8 9" key="1">
    <citation type="submission" date="2016-03" db="EMBL/GenBank/DDBJ databases">
        <title>Mechanisms controlling the formation of the plant cell surface in tip-growing cells are functionally conserved among land plants.</title>
        <authorList>
            <person name="Honkanen S."/>
            <person name="Jones V.A."/>
            <person name="Morieri G."/>
            <person name="Champion C."/>
            <person name="Hetherington A.J."/>
            <person name="Kelly S."/>
            <person name="Saint-Marcoux D."/>
            <person name="Proust H."/>
            <person name="Prescott H."/>
            <person name="Dolan L."/>
        </authorList>
    </citation>
    <scope>NUCLEOTIDE SEQUENCE [LARGE SCALE GENOMIC DNA]</scope>
    <source>
        <strain evidence="9">cv. Tak-1 and cv. Tak-2</strain>
        <tissue evidence="8">Whole gametophyte</tissue>
    </source>
</reference>
<organism evidence="8 9">
    <name type="scientific">Marchantia polymorpha subsp. ruderalis</name>
    <dbReference type="NCBI Taxonomy" id="1480154"/>
    <lineage>
        <taxon>Eukaryota</taxon>
        <taxon>Viridiplantae</taxon>
        <taxon>Streptophyta</taxon>
        <taxon>Embryophyta</taxon>
        <taxon>Marchantiophyta</taxon>
        <taxon>Marchantiopsida</taxon>
        <taxon>Marchantiidae</taxon>
        <taxon>Marchantiales</taxon>
        <taxon>Marchantiaceae</taxon>
        <taxon>Marchantia</taxon>
    </lineage>
</organism>
<feature type="compositionally biased region" description="Polar residues" evidence="5">
    <location>
        <begin position="460"/>
        <end position="472"/>
    </location>
</feature>
<evidence type="ECO:0000313" key="7">
    <source>
        <dbReference type="EMBL" id="BBM98945.1"/>
    </source>
</evidence>
<evidence type="ECO:0000313" key="8">
    <source>
        <dbReference type="EMBL" id="OAE23777.1"/>
    </source>
</evidence>
<proteinExistence type="predicted"/>
<evidence type="ECO:0000259" key="6">
    <source>
        <dbReference type="Pfam" id="PF08573"/>
    </source>
</evidence>
<feature type="region of interest" description="Disordered" evidence="5">
    <location>
        <begin position="224"/>
        <end position="266"/>
    </location>
</feature>
<dbReference type="PANTHER" id="PTHR15107:SF0">
    <property type="entry name" value="DNA ENDONUCLEASE ACTIVATOR CTP1 C-TERMINAL DOMAIN-CONTAINING PROTEIN"/>
    <property type="match status" value="1"/>
</dbReference>
<dbReference type="InterPro" id="IPR033316">
    <property type="entry name" value="RBBP8-like"/>
</dbReference>
<feature type="compositionally biased region" description="Polar residues" evidence="5">
    <location>
        <begin position="480"/>
        <end position="503"/>
    </location>
</feature>
<comment type="subcellular location">
    <subcellularLocation>
        <location evidence="1">Nucleus</location>
    </subcellularLocation>
</comment>
<accession>A0A176VSQ5</accession>
<feature type="compositionally biased region" description="Basic and acidic residues" evidence="5">
    <location>
        <begin position="376"/>
        <end position="390"/>
    </location>
</feature>
<dbReference type="Proteomes" id="UP001162541">
    <property type="component" value="Chromosome 1"/>
</dbReference>
<evidence type="ECO:0000256" key="1">
    <source>
        <dbReference type="ARBA" id="ARBA00004123"/>
    </source>
</evidence>
<keyword evidence="4" id="KW-0175">Coiled coil</keyword>
<name>A0A176VSQ5_MARPO</name>
<keyword evidence="2" id="KW-0227">DNA damage</keyword>
<dbReference type="AlphaFoldDB" id="A0A176VSQ5"/>
<evidence type="ECO:0000313" key="9">
    <source>
        <dbReference type="Proteomes" id="UP000077202"/>
    </source>
</evidence>
<protein>
    <recommendedName>
        <fullName evidence="6">DNA endonuclease activator Ctp1 C-terminal domain-containing protein</fullName>
    </recommendedName>
</protein>
<evidence type="ECO:0000256" key="5">
    <source>
        <dbReference type="SAM" id="MobiDB-lite"/>
    </source>
</evidence>
<feature type="region of interest" description="Disordered" evidence="5">
    <location>
        <begin position="376"/>
        <end position="400"/>
    </location>
</feature>
<dbReference type="PANTHER" id="PTHR15107">
    <property type="entry name" value="RETINOBLASTOMA BINDING PROTEIN 8"/>
    <property type="match status" value="1"/>
</dbReference>
<reference evidence="10" key="3">
    <citation type="journal article" date="2020" name="Curr. Biol.">
        <title>Chromatin organization in early land plants reveals an ancestral association between H3K27me3, transposons, and constitutive heterochromatin.</title>
        <authorList>
            <person name="Montgomery S.A."/>
            <person name="Tanizawa Y."/>
            <person name="Galik B."/>
            <person name="Wang N."/>
            <person name="Ito T."/>
            <person name="Mochizuki T."/>
            <person name="Akimcheva S."/>
            <person name="Bowman J.L."/>
            <person name="Cognat V."/>
            <person name="Marechal-Drouard L."/>
            <person name="Ekker H."/>
            <person name="Hong S.F."/>
            <person name="Kohchi T."/>
            <person name="Lin S.S."/>
            <person name="Liu L.D."/>
            <person name="Nakamura Y."/>
            <person name="Valeeva L.R."/>
            <person name="Shakirov E.V."/>
            <person name="Shippen D.E."/>
            <person name="Wei W.L."/>
            <person name="Yagura M."/>
            <person name="Yamaoka S."/>
            <person name="Yamato K.T."/>
            <person name="Liu C."/>
            <person name="Berger F."/>
        </authorList>
    </citation>
    <scope>NUCLEOTIDE SEQUENCE [LARGE SCALE GENOMIC DNA]</scope>
    <source>
        <strain evidence="10">Tak-1</strain>
    </source>
</reference>
<feature type="region of interest" description="Disordered" evidence="5">
    <location>
        <begin position="460"/>
        <end position="522"/>
    </location>
</feature>
<feature type="domain" description="DNA endonuclease activator Ctp1 C-terminal" evidence="6">
    <location>
        <begin position="696"/>
        <end position="724"/>
    </location>
</feature>
<reference evidence="7" key="2">
    <citation type="journal article" date="2019" name="Curr. Biol.">
        <title>Chromatin organization in early land plants reveals an ancestral association between H3K27me3, transposons, and constitutive heterochromatin.</title>
        <authorList>
            <person name="Montgomery S.A."/>
            <person name="Tanizawa Y."/>
            <person name="Galik B."/>
            <person name="Wang N."/>
            <person name="Ito T."/>
            <person name="Mochizuki T."/>
            <person name="Akimcheva S."/>
            <person name="Bowman J."/>
            <person name="Cognat V."/>
            <person name="Drouard L."/>
            <person name="Ekker H."/>
            <person name="Houng S."/>
            <person name="Kohchi T."/>
            <person name="Lin S."/>
            <person name="Liu L.D."/>
            <person name="Nakamura Y."/>
            <person name="Valeeva L.R."/>
            <person name="Shakirov E.V."/>
            <person name="Shippen D.E."/>
            <person name="Wei W."/>
            <person name="Yagura M."/>
            <person name="Yamaoka S."/>
            <person name="Yamato K.T."/>
            <person name="Liu C."/>
            <person name="Berger F."/>
        </authorList>
    </citation>
    <scope>NUCLEOTIDE SEQUENCE [LARGE SCALE GENOMIC DNA]</scope>
    <source>
        <strain evidence="7">Tak-1</strain>
    </source>
</reference>
<feature type="region of interest" description="Disordered" evidence="5">
    <location>
        <begin position="550"/>
        <end position="653"/>
    </location>
</feature>
<feature type="coiled-coil region" evidence="4">
    <location>
        <begin position="69"/>
        <end position="118"/>
    </location>
</feature>
<dbReference type="EMBL" id="AP019866">
    <property type="protein sequence ID" value="BBM98945.1"/>
    <property type="molecule type" value="Genomic_DNA"/>
</dbReference>
<evidence type="ECO:0000313" key="10">
    <source>
        <dbReference type="Proteomes" id="UP001162541"/>
    </source>
</evidence>
<sequence>MDPSVLTMLRGSQCESVPFEHDLQGLHLSKSLVQTCTTFLAFMVDTQDYLSQMKNTYVKELWPKICAELMDSRSRVIELERQRAEENKEKEDSQRCFMQELERLRMSREDERSRLVAEIDRLRLVNEDMCEIRTKLQRDFEGESPKLCTKFEVLCNELEKQNVVLQQRIEASDKSNIELISCNEDLKKELQNLADEVDQLKKSAELASLKRQLRQKQRLLDEGSEDRYRRERRLSLSKQRTSQTKCGSLLGPWKGEQGVAGGSNSDEQLKCSEHVIQSFPNKQDSKNQDTVLSVEKSFASDSTGSRDCAPGDNVVNAEANGAAQDQVRQVSIDSGNESEEIPHRLKSEKNLEREAASRQPSTDVISVISRAAQCNAKDRRQGSLEPDKTSKGGSLTLAEGKQPSISSLPFAAVKAEVSATPSEHLEPISGPVTDAKQSHASLMGQHETLGQASVFRANGQRGSSACSKQSVSEGRGLNQRPEQSVCQVSKNSLEQRSATSTQKAMGIKCKERKWRQTRSRTEAGDVELHDSFLNTPMELAIANLQARGQRSAILHEDTRRSTSTKAPRKNKRATSTTSSTSRAREEAELATPYDWTDGSEFQEKHFVSSKSAAAKSVGATEGAENMEKMSRQSGARPASLDKEKQVPNSKAPKYKFNEPVRKKRDREQLEATDCNQCRKFYDAVLAEDAEGVSMDRCEHHDAVSRHRFKFLPPGTPAGFWNIGFDSEL</sequence>
<dbReference type="GO" id="GO:0003684">
    <property type="term" value="F:damaged DNA binding"/>
    <property type="evidence" value="ECO:0007669"/>
    <property type="project" value="TreeGrafter"/>
</dbReference>
<dbReference type="GO" id="GO:0005634">
    <property type="term" value="C:nucleus"/>
    <property type="evidence" value="ECO:0007669"/>
    <property type="project" value="UniProtKB-SubCell"/>
</dbReference>
<gene>
    <name evidence="8" type="ORF">AXG93_3340s1040</name>
    <name evidence="7" type="ORF">Mp_1g17430</name>
</gene>
<dbReference type="Pfam" id="PF08573">
    <property type="entry name" value="SAE2"/>
    <property type="match status" value="1"/>
</dbReference>
<feature type="compositionally biased region" description="Polar residues" evidence="5">
    <location>
        <begin position="236"/>
        <end position="246"/>
    </location>
</feature>
<feature type="compositionally biased region" description="Low complexity" evidence="5">
    <location>
        <begin position="608"/>
        <end position="619"/>
    </location>
</feature>
<keyword evidence="9" id="KW-1185">Reference proteome</keyword>
<evidence type="ECO:0000256" key="2">
    <source>
        <dbReference type="ARBA" id="ARBA00022763"/>
    </source>
</evidence>
<dbReference type="GO" id="GO:0010792">
    <property type="term" value="P:DNA double-strand break processing involved in repair via single-strand annealing"/>
    <property type="evidence" value="ECO:0007669"/>
    <property type="project" value="TreeGrafter"/>
</dbReference>
<feature type="region of interest" description="Disordered" evidence="5">
    <location>
        <begin position="331"/>
        <end position="363"/>
    </location>
</feature>
<keyword evidence="3" id="KW-0539">Nucleus</keyword>
<dbReference type="Proteomes" id="UP000077202">
    <property type="component" value="Unassembled WGS sequence"/>
</dbReference>
<dbReference type="EMBL" id="LVLJ01002769">
    <property type="protein sequence ID" value="OAE23777.1"/>
    <property type="molecule type" value="Genomic_DNA"/>
</dbReference>
<evidence type="ECO:0000256" key="3">
    <source>
        <dbReference type="ARBA" id="ARBA00023242"/>
    </source>
</evidence>
<dbReference type="InterPro" id="IPR013882">
    <property type="entry name" value="Ctp1_C"/>
</dbReference>